<dbReference type="GeneID" id="23861057"/>
<name>C9ZZQ9_TRYB9</name>
<sequence>MLHYIAIKILCTTAAGIGLGERRSHCFHRVEQPFLFASEASYCIAAGVTSSPLVILVCLCGSKTWCADTIIVRGSLNSSQIVTICSGKNATLDPRCLTVFHHLIFFSCLY</sequence>
<proteinExistence type="predicted"/>
<dbReference type="Proteomes" id="UP000002316">
    <property type="component" value="Chromosome 9"/>
</dbReference>
<evidence type="ECO:0000313" key="1">
    <source>
        <dbReference type="EMBL" id="CBH14908.1"/>
    </source>
</evidence>
<accession>C9ZZQ9</accession>
<dbReference type="KEGG" id="tbg:TbgDal_IX9840"/>
<dbReference type="AlphaFoldDB" id="C9ZZQ9"/>
<evidence type="ECO:0000313" key="2">
    <source>
        <dbReference type="Proteomes" id="UP000002316"/>
    </source>
</evidence>
<dbReference type="EMBL" id="FN554972">
    <property type="protein sequence ID" value="CBH14908.1"/>
    <property type="molecule type" value="Genomic_DNA"/>
</dbReference>
<organism evidence="1 2">
    <name type="scientific">Trypanosoma brucei gambiense (strain MHOM/CI/86/DAL972)</name>
    <dbReference type="NCBI Taxonomy" id="679716"/>
    <lineage>
        <taxon>Eukaryota</taxon>
        <taxon>Discoba</taxon>
        <taxon>Euglenozoa</taxon>
        <taxon>Kinetoplastea</taxon>
        <taxon>Metakinetoplastina</taxon>
        <taxon>Trypanosomatida</taxon>
        <taxon>Trypanosomatidae</taxon>
        <taxon>Trypanosoma</taxon>
    </lineage>
</organism>
<protein>
    <submittedName>
        <fullName evidence="1">Uncharacterized protein</fullName>
    </submittedName>
</protein>
<reference evidence="2" key="1">
    <citation type="journal article" date="2010" name="PLoS Negl. Trop. Dis.">
        <title>The genome sequence of Trypanosoma brucei gambiense, causative agent of chronic human african trypanosomiasis.</title>
        <authorList>
            <person name="Jackson A.P."/>
            <person name="Sanders M."/>
            <person name="Berry A."/>
            <person name="McQuillan J."/>
            <person name="Aslett M.A."/>
            <person name="Quail M.A."/>
            <person name="Chukualim B."/>
            <person name="Capewell P."/>
            <person name="MacLeod A."/>
            <person name="Melville S.E."/>
            <person name="Gibson W."/>
            <person name="Barry J.D."/>
            <person name="Berriman M."/>
            <person name="Hertz-Fowler C."/>
        </authorList>
    </citation>
    <scope>NUCLEOTIDE SEQUENCE [LARGE SCALE GENOMIC DNA]</scope>
    <source>
        <strain evidence="2">MHOM/CI/86/DAL972</strain>
    </source>
</reference>
<dbReference type="RefSeq" id="XP_011777174.1">
    <property type="nucleotide sequence ID" value="XM_011778872.1"/>
</dbReference>
<gene>
    <name evidence="1" type="ORF">TbgDal_IX9840</name>
</gene>